<evidence type="ECO:0000256" key="8">
    <source>
        <dbReference type="ARBA" id="ARBA00023136"/>
    </source>
</evidence>
<feature type="transmembrane region" description="Helical" evidence="9">
    <location>
        <begin position="58"/>
        <end position="82"/>
    </location>
</feature>
<dbReference type="Proteomes" id="UP000823850">
    <property type="component" value="Unassembled WGS sequence"/>
</dbReference>
<dbReference type="InterPro" id="IPR047817">
    <property type="entry name" value="ABC2_TM_bact-type"/>
</dbReference>
<protein>
    <recommendedName>
        <fullName evidence="9">Transport permease protein</fullName>
    </recommendedName>
</protein>
<feature type="transmembrane region" description="Helical" evidence="9">
    <location>
        <begin position="132"/>
        <end position="159"/>
    </location>
</feature>
<organism evidence="11 12">
    <name type="scientific">Candidatus Blautia stercoripullorum</name>
    <dbReference type="NCBI Taxonomy" id="2838502"/>
    <lineage>
        <taxon>Bacteria</taxon>
        <taxon>Bacillati</taxon>
        <taxon>Bacillota</taxon>
        <taxon>Clostridia</taxon>
        <taxon>Lachnospirales</taxon>
        <taxon>Lachnospiraceae</taxon>
        <taxon>Blautia</taxon>
    </lineage>
</organism>
<evidence type="ECO:0000256" key="5">
    <source>
        <dbReference type="ARBA" id="ARBA00022519"/>
    </source>
</evidence>
<keyword evidence="6 9" id="KW-0812">Transmembrane</keyword>
<evidence type="ECO:0000256" key="9">
    <source>
        <dbReference type="RuleBase" id="RU361157"/>
    </source>
</evidence>
<gene>
    <name evidence="11" type="ORF">H9913_14375</name>
</gene>
<name>A0A9D2RDQ9_9FIRM</name>
<evidence type="ECO:0000256" key="2">
    <source>
        <dbReference type="ARBA" id="ARBA00007783"/>
    </source>
</evidence>
<reference evidence="11" key="2">
    <citation type="submission" date="2021-04" db="EMBL/GenBank/DDBJ databases">
        <authorList>
            <person name="Gilroy R."/>
        </authorList>
    </citation>
    <scope>NUCLEOTIDE SEQUENCE</scope>
    <source>
        <strain evidence="11">ChiW19-6364</strain>
    </source>
</reference>
<comment type="caution">
    <text evidence="11">The sequence shown here is derived from an EMBL/GenBank/DDBJ whole genome shotgun (WGS) entry which is preliminary data.</text>
</comment>
<dbReference type="PROSITE" id="PS51012">
    <property type="entry name" value="ABC_TM2"/>
    <property type="match status" value="1"/>
</dbReference>
<feature type="domain" description="ABC transmembrane type-2" evidence="10">
    <location>
        <begin position="25"/>
        <end position="243"/>
    </location>
</feature>
<keyword evidence="3 9" id="KW-0813">Transport</keyword>
<dbReference type="Pfam" id="PF01061">
    <property type="entry name" value="ABC2_membrane"/>
    <property type="match status" value="1"/>
</dbReference>
<dbReference type="AlphaFoldDB" id="A0A9D2RDQ9"/>
<evidence type="ECO:0000256" key="4">
    <source>
        <dbReference type="ARBA" id="ARBA00022475"/>
    </source>
</evidence>
<proteinExistence type="inferred from homology"/>
<evidence type="ECO:0000313" key="11">
    <source>
        <dbReference type="EMBL" id="HJD41198.1"/>
    </source>
</evidence>
<dbReference type="GO" id="GO:0140359">
    <property type="term" value="F:ABC-type transporter activity"/>
    <property type="evidence" value="ECO:0007669"/>
    <property type="project" value="InterPro"/>
</dbReference>
<dbReference type="PANTHER" id="PTHR30413">
    <property type="entry name" value="INNER MEMBRANE TRANSPORT PERMEASE"/>
    <property type="match status" value="1"/>
</dbReference>
<sequence>MKQTLFVIQELIAREMKRKYSRSKLGILWSVLNPLLSMAVLSLVFSTMFRKSIENYPVYYLTGYLIWSFFTAATNTAMTSLADNQALLLQVRLPKEIFPFSRVCTAFVNFLYSLAAYVVILAFFRISLGISAIFFPLVMLLVFFFSLGAGYILSVLYVFFGDIRHLYSVFLTLLMYLSALFYPLELLPPIMQTFIRQNPIYQFISAARSCVMYQEIPQAGLWIKMILWSSLLYLAGIYLFQKAKTKIALRL</sequence>
<feature type="transmembrane region" description="Helical" evidence="9">
    <location>
        <begin position="166"/>
        <end position="184"/>
    </location>
</feature>
<keyword evidence="7 9" id="KW-1133">Transmembrane helix</keyword>
<evidence type="ECO:0000259" key="10">
    <source>
        <dbReference type="PROSITE" id="PS51012"/>
    </source>
</evidence>
<keyword evidence="4 9" id="KW-1003">Cell membrane</keyword>
<feature type="transmembrane region" description="Helical" evidence="9">
    <location>
        <begin position="103"/>
        <end position="126"/>
    </location>
</feature>
<dbReference type="EMBL" id="DWUX01000246">
    <property type="protein sequence ID" value="HJD41198.1"/>
    <property type="molecule type" value="Genomic_DNA"/>
</dbReference>
<reference evidence="11" key="1">
    <citation type="journal article" date="2021" name="PeerJ">
        <title>Extensive microbial diversity within the chicken gut microbiome revealed by metagenomics and culture.</title>
        <authorList>
            <person name="Gilroy R."/>
            <person name="Ravi A."/>
            <person name="Getino M."/>
            <person name="Pursley I."/>
            <person name="Horton D.L."/>
            <person name="Alikhan N.F."/>
            <person name="Baker D."/>
            <person name="Gharbi K."/>
            <person name="Hall N."/>
            <person name="Watson M."/>
            <person name="Adriaenssens E.M."/>
            <person name="Foster-Nyarko E."/>
            <person name="Jarju S."/>
            <person name="Secka A."/>
            <person name="Antonio M."/>
            <person name="Oren A."/>
            <person name="Chaudhuri R.R."/>
            <person name="La Ragione R."/>
            <person name="Hildebrand F."/>
            <person name="Pallen M.J."/>
        </authorList>
    </citation>
    <scope>NUCLEOTIDE SEQUENCE</scope>
    <source>
        <strain evidence="11">ChiW19-6364</strain>
    </source>
</reference>
<dbReference type="GO" id="GO:0043190">
    <property type="term" value="C:ATP-binding cassette (ABC) transporter complex"/>
    <property type="evidence" value="ECO:0007669"/>
    <property type="project" value="InterPro"/>
</dbReference>
<dbReference type="PANTHER" id="PTHR30413:SF8">
    <property type="entry name" value="TRANSPORT PERMEASE PROTEIN"/>
    <property type="match status" value="1"/>
</dbReference>
<comment type="similarity">
    <text evidence="2 9">Belongs to the ABC-2 integral membrane protein family.</text>
</comment>
<evidence type="ECO:0000256" key="7">
    <source>
        <dbReference type="ARBA" id="ARBA00022989"/>
    </source>
</evidence>
<evidence type="ECO:0000256" key="3">
    <source>
        <dbReference type="ARBA" id="ARBA00022448"/>
    </source>
</evidence>
<comment type="subcellular location">
    <subcellularLocation>
        <location evidence="1">Cell inner membrane</location>
        <topology evidence="1">Multi-pass membrane protein</topology>
    </subcellularLocation>
    <subcellularLocation>
        <location evidence="9">Cell membrane</location>
        <topology evidence="9">Multi-pass membrane protein</topology>
    </subcellularLocation>
</comment>
<feature type="transmembrane region" description="Helical" evidence="9">
    <location>
        <begin position="25"/>
        <end position="46"/>
    </location>
</feature>
<keyword evidence="5" id="KW-0997">Cell inner membrane</keyword>
<dbReference type="InterPro" id="IPR013525">
    <property type="entry name" value="ABC2_TM"/>
</dbReference>
<dbReference type="InterPro" id="IPR000412">
    <property type="entry name" value="ABC_2_transport"/>
</dbReference>
<evidence type="ECO:0000256" key="6">
    <source>
        <dbReference type="ARBA" id="ARBA00022692"/>
    </source>
</evidence>
<dbReference type="PRINTS" id="PR00164">
    <property type="entry name" value="ABC2TRNSPORT"/>
</dbReference>
<dbReference type="GO" id="GO:0015920">
    <property type="term" value="P:lipopolysaccharide transport"/>
    <property type="evidence" value="ECO:0007669"/>
    <property type="project" value="TreeGrafter"/>
</dbReference>
<evidence type="ECO:0000313" key="12">
    <source>
        <dbReference type="Proteomes" id="UP000823850"/>
    </source>
</evidence>
<dbReference type="PIRSF" id="PIRSF006648">
    <property type="entry name" value="DrrB"/>
    <property type="match status" value="1"/>
</dbReference>
<feature type="transmembrane region" description="Helical" evidence="9">
    <location>
        <begin position="221"/>
        <end position="240"/>
    </location>
</feature>
<evidence type="ECO:0000256" key="1">
    <source>
        <dbReference type="ARBA" id="ARBA00004429"/>
    </source>
</evidence>
<keyword evidence="8 9" id="KW-0472">Membrane</keyword>
<accession>A0A9D2RDQ9</accession>